<dbReference type="InterPro" id="IPR012338">
    <property type="entry name" value="Beta-lactam/transpept-like"/>
</dbReference>
<dbReference type="PANTHER" id="PTHR35333:SF3">
    <property type="entry name" value="BETA-LACTAMASE-TYPE TRANSPEPTIDASE FOLD CONTAINING PROTEIN"/>
    <property type="match status" value="1"/>
</dbReference>
<dbReference type="EMBL" id="CP001686">
    <property type="protein sequence ID" value="ACV05414.1"/>
    <property type="molecule type" value="Genomic_DNA"/>
</dbReference>
<dbReference type="HOGENOM" id="CLU_1633258_0_0_11"/>
<dbReference type="PANTHER" id="PTHR35333">
    <property type="entry name" value="BETA-LACTAMASE"/>
    <property type="match status" value="1"/>
</dbReference>
<dbReference type="Pfam" id="PF13354">
    <property type="entry name" value="Beta-lactamase2"/>
    <property type="match status" value="1"/>
</dbReference>
<dbReference type="InterPro" id="IPR045155">
    <property type="entry name" value="Beta-lactam_cat"/>
</dbReference>
<evidence type="ECO:0000313" key="3">
    <source>
        <dbReference type="Proteomes" id="UP000006666"/>
    </source>
</evidence>
<dbReference type="RefSeq" id="WP_012801832.1">
    <property type="nucleotide sequence ID" value="NC_013169.1"/>
</dbReference>
<gene>
    <name evidence="2" type="ordered locus">Ksed_03370</name>
</gene>
<name>C7NK27_KYTSD</name>
<evidence type="ECO:0000259" key="1">
    <source>
        <dbReference type="Pfam" id="PF13354"/>
    </source>
</evidence>
<dbReference type="SUPFAM" id="SSF56601">
    <property type="entry name" value="beta-lactamase/transpeptidase-like"/>
    <property type="match status" value="1"/>
</dbReference>
<proteinExistence type="predicted"/>
<dbReference type="STRING" id="478801.Ksed_03370"/>
<dbReference type="InterPro" id="IPR000871">
    <property type="entry name" value="Beta-lactam_class-A"/>
</dbReference>
<dbReference type="Proteomes" id="UP000006666">
    <property type="component" value="Chromosome"/>
</dbReference>
<dbReference type="GO" id="GO:0030655">
    <property type="term" value="P:beta-lactam antibiotic catabolic process"/>
    <property type="evidence" value="ECO:0007669"/>
    <property type="project" value="InterPro"/>
</dbReference>
<dbReference type="AlphaFoldDB" id="C7NK27"/>
<keyword evidence="3" id="KW-1185">Reference proteome</keyword>
<dbReference type="eggNOG" id="COG2367">
    <property type="taxonomic scope" value="Bacteria"/>
</dbReference>
<dbReference type="KEGG" id="kse:Ksed_03370"/>
<dbReference type="GO" id="GO:0008800">
    <property type="term" value="F:beta-lactamase activity"/>
    <property type="evidence" value="ECO:0007669"/>
    <property type="project" value="InterPro"/>
</dbReference>
<reference evidence="2 3" key="1">
    <citation type="journal article" date="2009" name="Stand. Genomic Sci.">
        <title>Complete genome sequence of Kytococcus sedentarius type strain (541).</title>
        <authorList>
            <person name="Sims D."/>
            <person name="Brettin T."/>
            <person name="Detter J.C."/>
            <person name="Han C."/>
            <person name="Lapidus A."/>
            <person name="Copeland A."/>
            <person name="Glavina Del Rio T."/>
            <person name="Nolan M."/>
            <person name="Chen F."/>
            <person name="Lucas S."/>
            <person name="Tice H."/>
            <person name="Cheng J.F."/>
            <person name="Bruce D."/>
            <person name="Goodwin L."/>
            <person name="Pitluck S."/>
            <person name="Ovchinnikova G."/>
            <person name="Pati A."/>
            <person name="Ivanova N."/>
            <person name="Mavrommatis K."/>
            <person name="Chen A."/>
            <person name="Palaniappan K."/>
            <person name="D'haeseleer P."/>
            <person name="Chain P."/>
            <person name="Bristow J."/>
            <person name="Eisen J.A."/>
            <person name="Markowitz V."/>
            <person name="Hugenholtz P."/>
            <person name="Schneider S."/>
            <person name="Goker M."/>
            <person name="Pukall R."/>
            <person name="Kyrpides N.C."/>
            <person name="Klenk H.P."/>
        </authorList>
    </citation>
    <scope>NUCLEOTIDE SEQUENCE [LARGE SCALE GENOMIC DNA]</scope>
    <source>
        <strain evidence="3">ATCC 14392 / DSM 20547 / JCM 11482 / CCUG 33030 / NBRC 15357 / NCTC 11040 / CCM 314 / 541</strain>
    </source>
</reference>
<protein>
    <recommendedName>
        <fullName evidence="1">Beta-lactamase class A catalytic domain-containing protein</fullName>
    </recommendedName>
</protein>
<evidence type="ECO:0000313" key="2">
    <source>
        <dbReference type="EMBL" id="ACV05414.1"/>
    </source>
</evidence>
<dbReference type="Gene3D" id="3.40.710.10">
    <property type="entry name" value="DD-peptidase/beta-lactamase superfamily"/>
    <property type="match status" value="1"/>
</dbReference>
<organism evidence="2 3">
    <name type="scientific">Kytococcus sedentarius (strain ATCC 14392 / DSM 20547 / JCM 11482 / CCUG 33030 / NBRC 15357 / NCTC 11040 / CCM 314 / 541)</name>
    <name type="common">Micrococcus sedentarius</name>
    <dbReference type="NCBI Taxonomy" id="478801"/>
    <lineage>
        <taxon>Bacteria</taxon>
        <taxon>Bacillati</taxon>
        <taxon>Actinomycetota</taxon>
        <taxon>Actinomycetes</taxon>
        <taxon>Micrococcales</taxon>
        <taxon>Kytococcaceae</taxon>
        <taxon>Kytococcus</taxon>
    </lineage>
</organism>
<dbReference type="GO" id="GO:0046677">
    <property type="term" value="P:response to antibiotic"/>
    <property type="evidence" value="ECO:0007669"/>
    <property type="project" value="InterPro"/>
</dbReference>
<accession>C7NK27</accession>
<sequence>MMSRSSNEATNLVLGHVGLAAVARTLADAGTARTRVERLIGDPVGVARGLALRTSPADLVRLLHLTTAPGLLTAQHRLAAELMTRPTVAPIGSAVAPGVPWLSKSGEVEGYRHDVARIGAPGTDGPEGVRYLAVCTQGLSQAAGDAVIIALTRALVPQHCAR</sequence>
<feature type="domain" description="Beta-lactamase class A catalytic" evidence="1">
    <location>
        <begin position="1"/>
        <end position="121"/>
    </location>
</feature>